<dbReference type="SMART" id="SM00052">
    <property type="entry name" value="EAL"/>
    <property type="match status" value="1"/>
</dbReference>
<dbReference type="PROSITE" id="PS50887">
    <property type="entry name" value="GGDEF"/>
    <property type="match status" value="1"/>
</dbReference>
<dbReference type="Gene3D" id="3.30.70.270">
    <property type="match status" value="1"/>
</dbReference>
<accession>A0ABY7K3T9</accession>
<evidence type="ECO:0000313" key="5">
    <source>
        <dbReference type="Proteomes" id="UP001164693"/>
    </source>
</evidence>
<dbReference type="Pfam" id="PF00563">
    <property type="entry name" value="EAL"/>
    <property type="match status" value="1"/>
</dbReference>
<keyword evidence="1" id="KW-0812">Transmembrane</keyword>
<dbReference type="Proteomes" id="UP001164693">
    <property type="component" value="Chromosome"/>
</dbReference>
<dbReference type="Pfam" id="PF00990">
    <property type="entry name" value="GGDEF"/>
    <property type="match status" value="1"/>
</dbReference>
<feature type="transmembrane region" description="Helical" evidence="1">
    <location>
        <begin position="34"/>
        <end position="53"/>
    </location>
</feature>
<dbReference type="NCBIfam" id="TIGR00254">
    <property type="entry name" value="GGDEF"/>
    <property type="match status" value="1"/>
</dbReference>
<dbReference type="InterPro" id="IPR029787">
    <property type="entry name" value="Nucleotide_cyclase"/>
</dbReference>
<dbReference type="RefSeq" id="WP_269445205.1">
    <property type="nucleotide sequence ID" value="NZ_CP097463.1"/>
</dbReference>
<dbReference type="InterPro" id="IPR035919">
    <property type="entry name" value="EAL_sf"/>
</dbReference>
<feature type="transmembrane region" description="Helical" evidence="1">
    <location>
        <begin position="125"/>
        <end position="145"/>
    </location>
</feature>
<feature type="transmembrane region" description="Helical" evidence="1">
    <location>
        <begin position="189"/>
        <end position="210"/>
    </location>
</feature>
<feature type="transmembrane region" description="Helical" evidence="1">
    <location>
        <begin position="157"/>
        <end position="183"/>
    </location>
</feature>
<dbReference type="InterPro" id="IPR043128">
    <property type="entry name" value="Rev_trsase/Diguanyl_cyclase"/>
</dbReference>
<dbReference type="PANTHER" id="PTHR44757">
    <property type="entry name" value="DIGUANYLATE CYCLASE DGCP"/>
    <property type="match status" value="1"/>
</dbReference>
<dbReference type="PANTHER" id="PTHR44757:SF2">
    <property type="entry name" value="BIOFILM ARCHITECTURE MAINTENANCE PROTEIN MBAA"/>
    <property type="match status" value="1"/>
</dbReference>
<protein>
    <submittedName>
        <fullName evidence="4">EAL domain-containing protein</fullName>
    </submittedName>
</protein>
<keyword evidence="1" id="KW-0472">Membrane</keyword>
<dbReference type="InterPro" id="IPR000160">
    <property type="entry name" value="GGDEF_dom"/>
</dbReference>
<feature type="transmembrane region" description="Helical" evidence="1">
    <location>
        <begin position="222"/>
        <end position="244"/>
    </location>
</feature>
<keyword evidence="5" id="KW-1185">Reference proteome</keyword>
<feature type="transmembrane region" description="Helical" evidence="1">
    <location>
        <begin position="65"/>
        <end position="83"/>
    </location>
</feature>
<proteinExistence type="predicted"/>
<feature type="transmembrane region" description="Helical" evidence="1">
    <location>
        <begin position="92"/>
        <end position="113"/>
    </location>
</feature>
<keyword evidence="1" id="KW-1133">Transmembrane helix</keyword>
<feature type="transmembrane region" description="Helical" evidence="1">
    <location>
        <begin position="256"/>
        <end position="273"/>
    </location>
</feature>
<dbReference type="InterPro" id="IPR001633">
    <property type="entry name" value="EAL_dom"/>
</dbReference>
<gene>
    <name evidence="4" type="ORF">M6B22_07830</name>
</gene>
<evidence type="ECO:0000259" key="2">
    <source>
        <dbReference type="PROSITE" id="PS50883"/>
    </source>
</evidence>
<reference evidence="4" key="1">
    <citation type="submission" date="2022-05" db="EMBL/GenBank/DDBJ databases">
        <title>Jatrophihabitans sp. SB3-54 whole genome sequence.</title>
        <authorList>
            <person name="Suh M.K."/>
            <person name="Eom M.K."/>
            <person name="Kim J.S."/>
            <person name="Kim H.S."/>
            <person name="Do H.E."/>
            <person name="Shin Y.K."/>
            <person name="Lee J.-S."/>
        </authorList>
    </citation>
    <scope>NUCLEOTIDE SEQUENCE</scope>
    <source>
        <strain evidence="4">SB3-54</strain>
    </source>
</reference>
<dbReference type="Gene3D" id="3.20.20.450">
    <property type="entry name" value="EAL domain"/>
    <property type="match status" value="1"/>
</dbReference>
<evidence type="ECO:0000313" key="4">
    <source>
        <dbReference type="EMBL" id="WAX58665.1"/>
    </source>
</evidence>
<dbReference type="SUPFAM" id="SSF55073">
    <property type="entry name" value="Nucleotide cyclase"/>
    <property type="match status" value="1"/>
</dbReference>
<feature type="domain" description="GGDEF" evidence="3">
    <location>
        <begin position="391"/>
        <end position="523"/>
    </location>
</feature>
<feature type="domain" description="EAL" evidence="2">
    <location>
        <begin position="532"/>
        <end position="786"/>
    </location>
</feature>
<dbReference type="SUPFAM" id="SSF141868">
    <property type="entry name" value="EAL domain-like"/>
    <property type="match status" value="1"/>
</dbReference>
<evidence type="ECO:0000256" key="1">
    <source>
        <dbReference type="SAM" id="Phobius"/>
    </source>
</evidence>
<organism evidence="4 5">
    <name type="scientific">Jatrophihabitans cynanchi</name>
    <dbReference type="NCBI Taxonomy" id="2944128"/>
    <lineage>
        <taxon>Bacteria</taxon>
        <taxon>Bacillati</taxon>
        <taxon>Actinomycetota</taxon>
        <taxon>Actinomycetes</taxon>
        <taxon>Jatrophihabitantales</taxon>
        <taxon>Jatrophihabitantaceae</taxon>
        <taxon>Jatrophihabitans</taxon>
    </lineage>
</organism>
<dbReference type="InterPro" id="IPR052155">
    <property type="entry name" value="Biofilm_reg_signaling"/>
</dbReference>
<dbReference type="CDD" id="cd01949">
    <property type="entry name" value="GGDEF"/>
    <property type="match status" value="1"/>
</dbReference>
<dbReference type="EMBL" id="CP097463">
    <property type="protein sequence ID" value="WAX58665.1"/>
    <property type="molecule type" value="Genomic_DNA"/>
</dbReference>
<name>A0ABY7K3T9_9ACTN</name>
<dbReference type="CDD" id="cd01948">
    <property type="entry name" value="EAL"/>
    <property type="match status" value="1"/>
</dbReference>
<evidence type="ECO:0000259" key="3">
    <source>
        <dbReference type="PROSITE" id="PS50887"/>
    </source>
</evidence>
<feature type="transmembrane region" description="Helical" evidence="1">
    <location>
        <begin position="294"/>
        <end position="313"/>
    </location>
</feature>
<dbReference type="PROSITE" id="PS50883">
    <property type="entry name" value="EAL"/>
    <property type="match status" value="1"/>
</dbReference>
<dbReference type="SMART" id="SM00267">
    <property type="entry name" value="GGDEF"/>
    <property type="match status" value="1"/>
</dbReference>
<sequence length="801" mass="85683">MSSTPAVQTPRPVASVATDTARRALPAASRAQPWIAPALAMLAVCVLGIVQLRSGEHVRLYLDDLAQLAAPALAAACATWAALRHRNRLRAAWALIALASGGWAGGQLIWCWYELVLGSETPFPSIADAGYLTFAAGSAVGLLLFPALRGRHGRMRWFLDSCTLVCALFAVSWSTSLGAVAHAGGDGTFAFAVSLAYPIGDILVLSMALSALCRPGARIRELALLSVAMIAMAVADSAFTYLNAIDAYRTGGLLDLGWVVAFVLLAVAGWNAASSARRAAAPADSGTRPAAVTMLPYLPLIVAAAVLAVRYGMGKAPDGVELGSMSIALGLLLLRQYLTVRENRDLIDTLAAREAQLHRQAFHDLLTGLANRALFSDRVHHALELHRRDSRPLAVLFCDLDDFKMVNDTLGHGAGDELLKQVAVRLRELLRPGDTVARLGGDEFAVLLEHGNGAIAVAERLVDCFSQPVDVADLSLTVRASIGLAELGPTDLTPTADELLAHADIAMYAAKRAGKGRLARWHAGMTPPNADDLRLRQPLTAAVTDRRIEFAYQPIVRLADGSVLGYEALARWSVAGQPISPARFIPVAQRAGLLGQLTEQVLDDATAQLSQWSRRLGHDRLRIGVNVPAMLMTDPALPALVARVVDRNRLQPAQLVIEITEDALVEDFEAARRVALLLRDVGARLCIDDFGKGYSSLVRLQQIPLQSLKIDKSFIQDIDREPEAERFAAALIALAGDLGLDVVAEGIERAPQAALLRRLGSTFGQGFLFARPKFAGQIDPRTNYADSGDCAAPRAEVPVDA</sequence>